<evidence type="ECO:0000313" key="1">
    <source>
        <dbReference type="EMBL" id="GGE40572.1"/>
    </source>
</evidence>
<dbReference type="InterPro" id="IPR038666">
    <property type="entry name" value="SSP1_head-tail_sf"/>
</dbReference>
<dbReference type="Pfam" id="PF05521">
    <property type="entry name" value="Phage_HCP"/>
    <property type="match status" value="1"/>
</dbReference>
<organism evidence="1 2">
    <name type="scientific">Actibacterium pelagium</name>
    <dbReference type="NCBI Taxonomy" id="2029103"/>
    <lineage>
        <taxon>Bacteria</taxon>
        <taxon>Pseudomonadati</taxon>
        <taxon>Pseudomonadota</taxon>
        <taxon>Alphaproteobacteria</taxon>
        <taxon>Rhodobacterales</taxon>
        <taxon>Roseobacteraceae</taxon>
        <taxon>Actibacterium</taxon>
    </lineage>
</organism>
<reference evidence="1" key="1">
    <citation type="journal article" date="2014" name="Int. J. Syst. Evol. Microbiol.">
        <title>Complete genome sequence of Corynebacterium casei LMG S-19264T (=DSM 44701T), isolated from a smear-ripened cheese.</title>
        <authorList>
            <consortium name="US DOE Joint Genome Institute (JGI-PGF)"/>
            <person name="Walter F."/>
            <person name="Albersmeier A."/>
            <person name="Kalinowski J."/>
            <person name="Ruckert C."/>
        </authorList>
    </citation>
    <scope>NUCLEOTIDE SEQUENCE</scope>
    <source>
        <strain evidence="1">CGMCC 1.16012</strain>
    </source>
</reference>
<dbReference type="EMBL" id="BMKN01000001">
    <property type="protein sequence ID" value="GGE40572.1"/>
    <property type="molecule type" value="Genomic_DNA"/>
</dbReference>
<sequence length="112" mass="12265">MTAPVLNRKLVLESPLRAEDGAGGYTQYWVELGSLWADVKPGTGRERASGGTTLSRVATKITVRGAPEGSDARPKPEQRFREGNRVFTILAVTERDARGHYLTCFTEEEQGA</sequence>
<dbReference type="Proteomes" id="UP000606730">
    <property type="component" value="Unassembled WGS sequence"/>
</dbReference>
<protein>
    <submittedName>
        <fullName evidence="1">Tail protein</fullName>
    </submittedName>
</protein>
<evidence type="ECO:0000313" key="2">
    <source>
        <dbReference type="Proteomes" id="UP000606730"/>
    </source>
</evidence>
<gene>
    <name evidence="1" type="ORF">GCM10011517_05290</name>
</gene>
<accession>A0A917AB70</accession>
<comment type="caution">
    <text evidence="1">The sequence shown here is derived from an EMBL/GenBank/DDBJ whole genome shotgun (WGS) entry which is preliminary data.</text>
</comment>
<keyword evidence="2" id="KW-1185">Reference proteome</keyword>
<reference evidence="1" key="2">
    <citation type="submission" date="2020-09" db="EMBL/GenBank/DDBJ databases">
        <authorList>
            <person name="Sun Q."/>
            <person name="Zhou Y."/>
        </authorList>
    </citation>
    <scope>NUCLEOTIDE SEQUENCE</scope>
    <source>
        <strain evidence="1">CGMCC 1.16012</strain>
    </source>
</reference>
<dbReference type="Gene3D" id="2.40.10.270">
    <property type="entry name" value="Bacteriophage SPP1 head-tail adaptor protein"/>
    <property type="match status" value="1"/>
</dbReference>
<proteinExistence type="predicted"/>
<dbReference type="OrthoDB" id="7570189at2"/>
<dbReference type="InterPro" id="IPR008767">
    <property type="entry name" value="Phage_SPP1_head-tail_adaptor"/>
</dbReference>
<dbReference type="AlphaFoldDB" id="A0A917AB70"/>
<dbReference type="RefSeq" id="WP_095596559.1">
    <property type="nucleotide sequence ID" value="NZ_BMKN01000001.1"/>
</dbReference>
<name>A0A917AB70_9RHOB</name>